<feature type="region of interest" description="Disordered" evidence="1">
    <location>
        <begin position="1"/>
        <end position="32"/>
    </location>
</feature>
<evidence type="ECO:0000259" key="3">
    <source>
        <dbReference type="PROSITE" id="PS51729"/>
    </source>
</evidence>
<dbReference type="Pfam" id="PF14542">
    <property type="entry name" value="Acetyltransf_CG"/>
    <property type="match status" value="1"/>
</dbReference>
<evidence type="ECO:0000313" key="4">
    <source>
        <dbReference type="EMBL" id="TWG36703.1"/>
    </source>
</evidence>
<dbReference type="AlphaFoldDB" id="A0A561XKQ9"/>
<organism evidence="4 5">
    <name type="scientific">Acidovorax delafieldii</name>
    <name type="common">Pseudomonas delafieldii</name>
    <dbReference type="NCBI Taxonomy" id="47920"/>
    <lineage>
        <taxon>Bacteria</taxon>
        <taxon>Pseudomonadati</taxon>
        <taxon>Pseudomonadota</taxon>
        <taxon>Betaproteobacteria</taxon>
        <taxon>Burkholderiales</taxon>
        <taxon>Comamonadaceae</taxon>
        <taxon>Acidovorax</taxon>
    </lineage>
</organism>
<dbReference type="EMBL" id="VJWE01000014">
    <property type="protein sequence ID" value="TWG36703.1"/>
    <property type="molecule type" value="Genomic_DNA"/>
</dbReference>
<dbReference type="Proteomes" id="UP000321485">
    <property type="component" value="Unassembled WGS sequence"/>
</dbReference>
<reference evidence="4 5" key="1">
    <citation type="journal article" date="2015" name="Stand. Genomic Sci.">
        <title>Genomic Encyclopedia of Bacterial and Archaeal Type Strains, Phase III: the genomes of soil and plant-associated and newly described type strains.</title>
        <authorList>
            <person name="Whitman W.B."/>
            <person name="Woyke T."/>
            <person name="Klenk H.P."/>
            <person name="Zhou Y."/>
            <person name="Lilburn T.G."/>
            <person name="Beck B.J."/>
            <person name="De Vos P."/>
            <person name="Vandamme P."/>
            <person name="Eisen J.A."/>
            <person name="Garrity G."/>
            <person name="Hugenholtz P."/>
            <person name="Kyrpides N.C."/>
        </authorList>
    </citation>
    <scope>NUCLEOTIDE SEQUENCE [LARGE SCALE GENOMIC DNA]</scope>
    <source>
        <strain evidence="4 5">DSM 64</strain>
    </source>
</reference>
<accession>A0A561XKQ9</accession>
<dbReference type="PROSITE" id="PS51729">
    <property type="entry name" value="GNAT_YJDJ"/>
    <property type="match status" value="1"/>
</dbReference>
<evidence type="ECO:0000313" key="5">
    <source>
        <dbReference type="Proteomes" id="UP000321485"/>
    </source>
</evidence>
<sequence length="124" mass="13526">MEPAPPGRAATAAQDAPYSDADPYPLRPNMPHTIHHQEQDAKGAFYIERNGQRLAEMTYSRTNATMIIVDHTEVDPSLGGQGVGRALLDALVQWARATGTKVVPLCPFAKAQFDKDVSLRDVLV</sequence>
<dbReference type="PANTHER" id="PTHR31435">
    <property type="entry name" value="PROTEIN NATD1"/>
    <property type="match status" value="1"/>
</dbReference>
<gene>
    <name evidence="4" type="ORF">ATF69_3093</name>
</gene>
<dbReference type="GO" id="GO:0016747">
    <property type="term" value="F:acyltransferase activity, transferring groups other than amino-acyl groups"/>
    <property type="evidence" value="ECO:0007669"/>
    <property type="project" value="InterPro"/>
</dbReference>
<dbReference type="InterPro" id="IPR045057">
    <property type="entry name" value="Gcn5-rel_NAT"/>
</dbReference>
<dbReference type="CDD" id="cd04301">
    <property type="entry name" value="NAT_SF"/>
    <property type="match status" value="1"/>
</dbReference>
<dbReference type="Gene3D" id="3.40.630.30">
    <property type="match status" value="1"/>
</dbReference>
<evidence type="ECO:0000256" key="1">
    <source>
        <dbReference type="SAM" id="MobiDB-lite"/>
    </source>
</evidence>
<dbReference type="InterPro" id="IPR031165">
    <property type="entry name" value="GNAT_YJDJ"/>
</dbReference>
<name>A0A561XKQ9_ACIDE</name>
<comment type="caution">
    <text evidence="4">The sequence shown here is derived from an EMBL/GenBank/DDBJ whole genome shotgun (WGS) entry which is preliminary data.</text>
</comment>
<dbReference type="SUPFAM" id="SSF55729">
    <property type="entry name" value="Acyl-CoA N-acyltransferases (Nat)"/>
    <property type="match status" value="1"/>
</dbReference>
<protein>
    <submittedName>
        <fullName evidence="4">Uncharacterized protein</fullName>
    </submittedName>
</protein>
<feature type="domain" description="N-acetyltransferase" evidence="2">
    <location>
        <begin position="5"/>
        <end position="124"/>
    </location>
</feature>
<dbReference type="PROSITE" id="PS51186">
    <property type="entry name" value="GNAT"/>
    <property type="match status" value="1"/>
</dbReference>
<feature type="domain" description="N-acetyltransferase" evidence="3">
    <location>
        <begin position="37"/>
        <end position="124"/>
    </location>
</feature>
<dbReference type="PANTHER" id="PTHR31435:SF10">
    <property type="entry name" value="BSR4717 PROTEIN"/>
    <property type="match status" value="1"/>
</dbReference>
<dbReference type="InterPro" id="IPR000182">
    <property type="entry name" value="GNAT_dom"/>
</dbReference>
<evidence type="ECO:0000259" key="2">
    <source>
        <dbReference type="PROSITE" id="PS51186"/>
    </source>
</evidence>
<dbReference type="InterPro" id="IPR016181">
    <property type="entry name" value="Acyl_CoA_acyltransferase"/>
</dbReference>
<proteinExistence type="predicted"/>